<feature type="region of interest" description="Disordered" evidence="1">
    <location>
        <begin position="376"/>
        <end position="398"/>
    </location>
</feature>
<dbReference type="GeneID" id="18829962"/>
<proteinExistence type="predicted"/>
<evidence type="ECO:0000256" key="1">
    <source>
        <dbReference type="SAM" id="MobiDB-lite"/>
    </source>
</evidence>
<organism evidence="2 3">
    <name type="scientific">Agaricus bisporus var. burnettii (strain JB137-S8 / ATCC MYA-4627 / FGSC 10392)</name>
    <name type="common">White button mushroom</name>
    <dbReference type="NCBI Taxonomy" id="597362"/>
    <lineage>
        <taxon>Eukaryota</taxon>
        <taxon>Fungi</taxon>
        <taxon>Dikarya</taxon>
        <taxon>Basidiomycota</taxon>
        <taxon>Agaricomycotina</taxon>
        <taxon>Agaricomycetes</taxon>
        <taxon>Agaricomycetidae</taxon>
        <taxon>Agaricales</taxon>
        <taxon>Agaricineae</taxon>
        <taxon>Agaricaceae</taxon>
        <taxon>Agaricus</taxon>
    </lineage>
</organism>
<dbReference type="eggNOG" id="ENOG502SRR0">
    <property type="taxonomic scope" value="Eukaryota"/>
</dbReference>
<dbReference type="OrthoDB" id="3247214at2759"/>
<name>K5XK85_AGABU</name>
<dbReference type="InParanoid" id="K5XK85"/>
<dbReference type="AlphaFoldDB" id="K5XK85"/>
<gene>
    <name evidence="2" type="ORF">AGABI1DRAFT_51546</name>
</gene>
<dbReference type="HOGENOM" id="CLU_035154_1_0_1"/>
<feature type="compositionally biased region" description="Basic and acidic residues" evidence="1">
    <location>
        <begin position="376"/>
        <end position="392"/>
    </location>
</feature>
<accession>K5XK85</accession>
<sequence length="398" mass="43630">MEPTKKSPQFPTAKVTALARLKTLTDTMTSRRPSSDIVFPPPSWEIDKLVLDSNYGWDHSKLEASSRTPEEEEAVVKSGETEVPVVPGPANPEPLTFARKLRELIEALPLPSAFTPSQKPDVESLETEAVEAEVSPAGPPVPPGVDEDMVTLLSSEGVMNGTERERGEEGKDNQSIWNILSQMRWKGKGKETTGLPDTHEQGGLMVYAPLQPTNDSTVELAEICSTDDVSTPPGSPVPDQPIKWVPSTTQLSVYTTWWGYRLYLPPATMATLDSVSLTATAQAAMVTSALKWLLNKVPTTIVPVQFRPGLVLLKRLGPVVGYVGVFVAWSWGRIKKHDNGNGVVLTATWLLPVALIPAPWDAGDIYGPVLLPKPEDRKAPPLSQDKEQETKRKWYWLS</sequence>
<feature type="region of interest" description="Disordered" evidence="1">
    <location>
        <begin position="61"/>
        <end position="91"/>
    </location>
</feature>
<evidence type="ECO:0000313" key="2">
    <source>
        <dbReference type="EMBL" id="EKM83943.1"/>
    </source>
</evidence>
<dbReference type="OMA" id="PDTHEQG"/>
<dbReference type="EMBL" id="JH971385">
    <property type="protein sequence ID" value="EKM83943.1"/>
    <property type="molecule type" value="Genomic_DNA"/>
</dbReference>
<keyword evidence="3" id="KW-1185">Reference proteome</keyword>
<evidence type="ECO:0000313" key="3">
    <source>
        <dbReference type="Proteomes" id="UP000008493"/>
    </source>
</evidence>
<dbReference type="KEGG" id="abp:AGABI1DRAFT51546"/>
<dbReference type="RefSeq" id="XP_007325050.1">
    <property type="nucleotide sequence ID" value="XM_007324988.1"/>
</dbReference>
<dbReference type="Proteomes" id="UP000008493">
    <property type="component" value="Unassembled WGS sequence"/>
</dbReference>
<reference evidence="3" key="1">
    <citation type="journal article" date="2012" name="Proc. Natl. Acad. Sci. U.S.A.">
        <title>Genome sequence of the button mushroom Agaricus bisporus reveals mechanisms governing adaptation to a humic-rich ecological niche.</title>
        <authorList>
            <person name="Morin E."/>
            <person name="Kohler A."/>
            <person name="Baker A.R."/>
            <person name="Foulongne-Oriol M."/>
            <person name="Lombard V."/>
            <person name="Nagy L.G."/>
            <person name="Ohm R.A."/>
            <person name="Patyshakuliyeva A."/>
            <person name="Brun A."/>
            <person name="Aerts A.L."/>
            <person name="Bailey A.M."/>
            <person name="Billette C."/>
            <person name="Coutinho P.M."/>
            <person name="Deakin G."/>
            <person name="Doddapaneni H."/>
            <person name="Floudas D."/>
            <person name="Grimwood J."/>
            <person name="Hilden K."/>
            <person name="Kuees U."/>
            <person name="LaButti K.M."/>
            <person name="Lapidus A."/>
            <person name="Lindquist E.A."/>
            <person name="Lucas S.M."/>
            <person name="Murat C."/>
            <person name="Riley R.W."/>
            <person name="Salamov A.A."/>
            <person name="Schmutz J."/>
            <person name="Subramanian V."/>
            <person name="Woesten H.A.B."/>
            <person name="Xu J."/>
            <person name="Eastwood D.C."/>
            <person name="Foster G.D."/>
            <person name="Sonnenberg A.S."/>
            <person name="Cullen D."/>
            <person name="de Vries R.P."/>
            <person name="Lundell T."/>
            <person name="Hibbett D.S."/>
            <person name="Henrissat B."/>
            <person name="Burton K.S."/>
            <person name="Kerrigan R.W."/>
            <person name="Challen M.P."/>
            <person name="Grigoriev I.V."/>
            <person name="Martin F."/>
        </authorList>
    </citation>
    <scope>NUCLEOTIDE SEQUENCE [LARGE SCALE GENOMIC DNA]</scope>
    <source>
        <strain evidence="3">JB137-S8 / ATCC MYA-4627 / FGSC 10392</strain>
    </source>
</reference>
<protein>
    <submittedName>
        <fullName evidence="2">Uncharacterized protein</fullName>
    </submittedName>
</protein>